<protein>
    <submittedName>
        <fullName evidence="1">Uncharacterized protein</fullName>
    </submittedName>
</protein>
<reference evidence="1" key="1">
    <citation type="submission" date="2020-11" db="EMBL/GenBank/DDBJ databases">
        <authorList>
            <person name="Tran Van P."/>
        </authorList>
    </citation>
    <scope>NUCLEOTIDE SEQUENCE</scope>
</reference>
<dbReference type="EMBL" id="OE841909">
    <property type="protein sequence ID" value="CAD7597756.1"/>
    <property type="molecule type" value="Genomic_DNA"/>
</dbReference>
<evidence type="ECO:0000313" key="1">
    <source>
        <dbReference type="EMBL" id="CAD7597756.1"/>
    </source>
</evidence>
<gene>
    <name evidence="1" type="ORF">TGEB3V08_LOCUS6869</name>
</gene>
<dbReference type="AlphaFoldDB" id="A0A7R9K0M0"/>
<accession>A0A7R9K0M0</accession>
<organism evidence="1">
    <name type="scientific">Timema genevievae</name>
    <name type="common">Walking stick</name>
    <dbReference type="NCBI Taxonomy" id="629358"/>
    <lineage>
        <taxon>Eukaryota</taxon>
        <taxon>Metazoa</taxon>
        <taxon>Ecdysozoa</taxon>
        <taxon>Arthropoda</taxon>
        <taxon>Hexapoda</taxon>
        <taxon>Insecta</taxon>
        <taxon>Pterygota</taxon>
        <taxon>Neoptera</taxon>
        <taxon>Polyneoptera</taxon>
        <taxon>Phasmatodea</taxon>
        <taxon>Timematodea</taxon>
        <taxon>Timematoidea</taxon>
        <taxon>Timematidae</taxon>
        <taxon>Timema</taxon>
    </lineage>
</organism>
<name>A0A7R9K0M0_TIMGE</name>
<proteinExistence type="predicted"/>
<sequence>MIIFTLNGLVVINKPYGMGLSPPGSQLSSAVVQAFNSAHVGNSYYLTETLPRLAKIYASGIGLLGASRKVAERVSACQKRAKPLKMFTHKYWAVGLGVPLPTSDQRKCGITLKSTPGGGKLVSDHLV</sequence>